<sequence length="102" mass="11634">MKLKFLLSLFLTMPLIANAGIHCAEDINAAILHQNGNIYFMSSQTCKNWCQIKWSSEEDKNRAYSTLLTARTADREITFYWSSLSSCSDSNPTYASPEYMAY</sequence>
<evidence type="ECO:0000313" key="3">
    <source>
        <dbReference type="Proteomes" id="UP000535937"/>
    </source>
</evidence>
<name>A0A7W4Z962_9GAMM</name>
<dbReference type="AlphaFoldDB" id="A0A7W4Z962"/>
<accession>A0A7W4Z962</accession>
<reference evidence="2 3" key="1">
    <citation type="submission" date="2020-08" db="EMBL/GenBank/DDBJ databases">
        <title>Genomic Encyclopedia of Type Strains, Phase III (KMG-III): the genomes of soil and plant-associated and newly described type strains.</title>
        <authorList>
            <person name="Whitman W."/>
        </authorList>
    </citation>
    <scope>NUCLEOTIDE SEQUENCE [LARGE SCALE GENOMIC DNA]</scope>
    <source>
        <strain evidence="2 3">CECT 8799</strain>
    </source>
</reference>
<dbReference type="RefSeq" id="WP_183456681.1">
    <property type="nucleotide sequence ID" value="NZ_JACHWZ010000002.1"/>
</dbReference>
<dbReference type="EMBL" id="JACHWZ010000002">
    <property type="protein sequence ID" value="MBB3059890.1"/>
    <property type="molecule type" value="Genomic_DNA"/>
</dbReference>
<proteinExistence type="predicted"/>
<keyword evidence="1" id="KW-0732">Signal</keyword>
<keyword evidence="3" id="KW-1185">Reference proteome</keyword>
<protein>
    <submittedName>
        <fullName evidence="2">Uncharacterized protein</fullName>
    </submittedName>
</protein>
<comment type="caution">
    <text evidence="2">The sequence shown here is derived from an EMBL/GenBank/DDBJ whole genome shotgun (WGS) entry which is preliminary data.</text>
</comment>
<feature type="chain" id="PRO_5030635590" evidence="1">
    <location>
        <begin position="20"/>
        <end position="102"/>
    </location>
</feature>
<organism evidence="2 3">
    <name type="scientific">Microbulbifer rhizosphaerae</name>
    <dbReference type="NCBI Taxonomy" id="1562603"/>
    <lineage>
        <taxon>Bacteria</taxon>
        <taxon>Pseudomonadati</taxon>
        <taxon>Pseudomonadota</taxon>
        <taxon>Gammaproteobacteria</taxon>
        <taxon>Cellvibrionales</taxon>
        <taxon>Microbulbiferaceae</taxon>
        <taxon>Microbulbifer</taxon>
    </lineage>
</organism>
<feature type="signal peptide" evidence="1">
    <location>
        <begin position="1"/>
        <end position="19"/>
    </location>
</feature>
<gene>
    <name evidence="2" type="ORF">FHS09_000698</name>
</gene>
<evidence type="ECO:0000256" key="1">
    <source>
        <dbReference type="SAM" id="SignalP"/>
    </source>
</evidence>
<evidence type="ECO:0000313" key="2">
    <source>
        <dbReference type="EMBL" id="MBB3059890.1"/>
    </source>
</evidence>
<dbReference type="Proteomes" id="UP000535937">
    <property type="component" value="Unassembled WGS sequence"/>
</dbReference>